<feature type="transmembrane region" description="Helical" evidence="8">
    <location>
        <begin position="389"/>
        <end position="415"/>
    </location>
</feature>
<dbReference type="SUPFAM" id="SSF82866">
    <property type="entry name" value="Multidrug efflux transporter AcrB transmembrane domain"/>
    <property type="match status" value="2"/>
</dbReference>
<dbReference type="GO" id="GO:0042910">
    <property type="term" value="F:xenobiotic transmembrane transporter activity"/>
    <property type="evidence" value="ECO:0007669"/>
    <property type="project" value="TreeGrafter"/>
</dbReference>
<feature type="transmembrane region" description="Helical" evidence="8">
    <location>
        <begin position="363"/>
        <end position="383"/>
    </location>
</feature>
<dbReference type="AlphaFoldDB" id="A0A927BEZ4"/>
<evidence type="ECO:0000256" key="4">
    <source>
        <dbReference type="ARBA" id="ARBA00022475"/>
    </source>
</evidence>
<feature type="transmembrane region" description="Helical" evidence="8">
    <location>
        <begin position="337"/>
        <end position="356"/>
    </location>
</feature>
<keyword evidence="3" id="KW-0813">Transport</keyword>
<evidence type="ECO:0000256" key="1">
    <source>
        <dbReference type="ARBA" id="ARBA00004651"/>
    </source>
</evidence>
<reference evidence="9" key="1">
    <citation type="submission" date="2020-09" db="EMBL/GenBank/DDBJ databases">
        <authorList>
            <person name="Kim M.K."/>
        </authorList>
    </citation>
    <scope>NUCLEOTIDE SEQUENCE</scope>
    <source>
        <strain evidence="9">BT664</strain>
    </source>
</reference>
<feature type="transmembrane region" description="Helical" evidence="8">
    <location>
        <begin position="869"/>
        <end position="888"/>
    </location>
</feature>
<dbReference type="SUPFAM" id="SSF82693">
    <property type="entry name" value="Multidrug efflux transporter AcrB pore domain, PN1, PN2, PC1 and PC2 subdomains"/>
    <property type="match status" value="3"/>
</dbReference>
<keyword evidence="10" id="KW-1185">Reference proteome</keyword>
<protein>
    <submittedName>
        <fullName evidence="9">Efflux RND transporter permease subunit</fullName>
    </submittedName>
</protein>
<feature type="transmembrane region" description="Helical" evidence="8">
    <location>
        <begin position="966"/>
        <end position="986"/>
    </location>
</feature>
<dbReference type="InterPro" id="IPR001036">
    <property type="entry name" value="Acrflvin-R"/>
</dbReference>
<dbReference type="Gene3D" id="3.30.70.1320">
    <property type="entry name" value="Multidrug efflux transporter AcrB pore domain like"/>
    <property type="match status" value="1"/>
</dbReference>
<keyword evidence="6 8" id="KW-1133">Transmembrane helix</keyword>
<dbReference type="NCBIfam" id="TIGR00914">
    <property type="entry name" value="2A0601"/>
    <property type="match status" value="1"/>
</dbReference>
<dbReference type="PRINTS" id="PR00702">
    <property type="entry name" value="ACRIFLAVINRP"/>
</dbReference>
<keyword evidence="7 8" id="KW-0472">Membrane</keyword>
<evidence type="ECO:0000313" key="10">
    <source>
        <dbReference type="Proteomes" id="UP000612233"/>
    </source>
</evidence>
<dbReference type="Proteomes" id="UP000612233">
    <property type="component" value="Unassembled WGS sequence"/>
</dbReference>
<name>A0A927BEZ4_9BACT</name>
<comment type="similarity">
    <text evidence="2">Belongs to the resistance-nodulation-cell division (RND) (TC 2.A.6) family.</text>
</comment>
<comment type="subcellular location">
    <subcellularLocation>
        <location evidence="1">Cell membrane</location>
        <topology evidence="1">Multi-pass membrane protein</topology>
    </subcellularLocation>
</comment>
<sequence length="1048" mass="114381">MNKLISGIVGFSLRNRFLIFFLTALLVAGGVFSYVHTPIEAFPDVTNTQIIIVSQWPGRSAEEVERFVSVPIEVAMNSVQKKSNMRSISMFGLSVLKINFDDDVEDFYARQQVNNLLAGVSLPADCENHVQPPYGPTGEIFRYTVQGPGRTTNELLTLQDWVVERQLKAVPGVADIAAFGGTKKVYEITADPALLQKYDLTPLEVFQAVQRANVNVGGDVIEKNGQAYVVRGIGLLENPEEIGNIIVSHVNGTPILVRNVAHVSEGHLPRVGQAGLDAADDVVEGIVIMRKGENPAEVLGRVKAKIEELNTKVLPKGVQLVTFYDRDVLMNKCTTTVIHNLLEGIVLVTLVVFLFMADWRSTLIVGLVVPLALLFAFICLRLKGMSANLLSMGAIDFGIIIDGAVVMVEGIFVVLDHKAHQVGMPVFNKLAKRSLIKRTGGELGKAVFFSKLIILTCLLPIFAFEKVEGKMFSPLAWTLGFALVGALVLTLTLVPVLASILLNQNVREKHNPIVNFFDKIVINGFAFTLRNRALSLALAFGLMGAVLYSFTFLGSEFLPELNEGALWVEAKLPMSTSLTETTRQVAEFRRILGSFPEVNGVLSQTGRSNDGTDPSGMYYVQCQVNLKPQEEWKRKISKEQLIDEMDAQLRQYPGIIFNYSQPIIDNVAEAVAGINASLAVKIFGPDLETIDQKADSVATILRGVRGVKDLGILRNLGQPEMSVVLDQNRMATYGVATADAQSVVEMAIGGKAASQLYEGERKFDIRVRYPQQYRSTEAEIGELRVPTLRGGKVALKEVATIRTLNGPASIYHDNGLRFIAVKFSIRDRDMGSTIAEAQKKVNAQVHLPKGYRIAWAGEFENQVRATERLTQMVPVALVIIFILLFITFGNGKDAGLVLVNVPFALIGGIVALHLTRVNFSISAGIGFIALFGICIQNGVILITVFKQNLRRKLPLDEALRLGVASRVRPVVMTALMAMIGLFPAALSTGIGSETQKPLAIVVIGGLVSATVLTLLIFPLVFRWFYRGADQVLPPAVTPPAAAPSLQLA</sequence>
<dbReference type="InterPro" id="IPR004763">
    <property type="entry name" value="CusA-like"/>
</dbReference>
<dbReference type="Gene3D" id="3.30.70.1430">
    <property type="entry name" value="Multidrug efflux transporter AcrB pore domain"/>
    <property type="match status" value="2"/>
</dbReference>
<evidence type="ECO:0000256" key="3">
    <source>
        <dbReference type="ARBA" id="ARBA00022448"/>
    </source>
</evidence>
<keyword evidence="5 8" id="KW-0812">Transmembrane</keyword>
<evidence type="ECO:0000256" key="6">
    <source>
        <dbReference type="ARBA" id="ARBA00022989"/>
    </source>
</evidence>
<evidence type="ECO:0000256" key="8">
    <source>
        <dbReference type="SAM" id="Phobius"/>
    </source>
</evidence>
<dbReference type="PANTHER" id="PTHR32063:SF12">
    <property type="entry name" value="CATION EFFLUX SYSTEM PROTEIN"/>
    <property type="match status" value="1"/>
</dbReference>
<feature type="transmembrane region" description="Helical" evidence="8">
    <location>
        <begin position="443"/>
        <end position="463"/>
    </location>
</feature>
<dbReference type="InterPro" id="IPR027463">
    <property type="entry name" value="AcrB_DN_DC_subdom"/>
</dbReference>
<accession>A0A927BEZ4</accession>
<proteinExistence type="inferred from homology"/>
<dbReference type="Gene3D" id="3.30.70.1440">
    <property type="entry name" value="Multidrug efflux transporter AcrB pore domain"/>
    <property type="match status" value="1"/>
</dbReference>
<gene>
    <name evidence="9" type="ORF">IC235_13165</name>
</gene>
<evidence type="ECO:0000256" key="5">
    <source>
        <dbReference type="ARBA" id="ARBA00022692"/>
    </source>
</evidence>
<dbReference type="Gene3D" id="3.30.2090.10">
    <property type="entry name" value="Multidrug efflux transporter AcrB TolC docking domain, DN and DC subdomains"/>
    <property type="match status" value="2"/>
</dbReference>
<feature type="transmembrane region" description="Helical" evidence="8">
    <location>
        <begin position="998"/>
        <end position="1021"/>
    </location>
</feature>
<feature type="transmembrane region" description="Helical" evidence="8">
    <location>
        <begin position="895"/>
        <end position="915"/>
    </location>
</feature>
<evidence type="ECO:0000256" key="2">
    <source>
        <dbReference type="ARBA" id="ARBA00010942"/>
    </source>
</evidence>
<dbReference type="GO" id="GO:0008324">
    <property type="term" value="F:monoatomic cation transmembrane transporter activity"/>
    <property type="evidence" value="ECO:0007669"/>
    <property type="project" value="InterPro"/>
</dbReference>
<evidence type="ECO:0000256" key="7">
    <source>
        <dbReference type="ARBA" id="ARBA00023136"/>
    </source>
</evidence>
<keyword evidence="4" id="KW-1003">Cell membrane</keyword>
<dbReference type="PANTHER" id="PTHR32063">
    <property type="match status" value="1"/>
</dbReference>
<dbReference type="Pfam" id="PF00873">
    <property type="entry name" value="ACR_tran"/>
    <property type="match status" value="1"/>
</dbReference>
<dbReference type="GO" id="GO:0005886">
    <property type="term" value="C:plasma membrane"/>
    <property type="evidence" value="ECO:0007669"/>
    <property type="project" value="UniProtKB-SubCell"/>
</dbReference>
<dbReference type="EMBL" id="JACXAD010000014">
    <property type="protein sequence ID" value="MBD2768839.1"/>
    <property type="molecule type" value="Genomic_DNA"/>
</dbReference>
<evidence type="ECO:0000313" key="9">
    <source>
        <dbReference type="EMBL" id="MBD2768839.1"/>
    </source>
</evidence>
<comment type="caution">
    <text evidence="9">The sequence shown here is derived from an EMBL/GenBank/DDBJ whole genome shotgun (WGS) entry which is preliminary data.</text>
</comment>
<dbReference type="SUPFAM" id="SSF82714">
    <property type="entry name" value="Multidrug efflux transporter AcrB TolC docking domain, DN and DC subdomains"/>
    <property type="match status" value="2"/>
</dbReference>
<feature type="transmembrane region" description="Helical" evidence="8">
    <location>
        <begin position="475"/>
        <end position="502"/>
    </location>
</feature>
<dbReference type="RefSeq" id="WP_191005654.1">
    <property type="nucleotide sequence ID" value="NZ_JACXAD010000014.1"/>
</dbReference>
<organism evidence="9 10">
    <name type="scientific">Hymenobacter montanus</name>
    <dbReference type="NCBI Taxonomy" id="2771359"/>
    <lineage>
        <taxon>Bacteria</taxon>
        <taxon>Pseudomonadati</taxon>
        <taxon>Bacteroidota</taxon>
        <taxon>Cytophagia</taxon>
        <taxon>Cytophagales</taxon>
        <taxon>Hymenobacteraceae</taxon>
        <taxon>Hymenobacter</taxon>
    </lineage>
</organism>
<feature type="transmembrane region" description="Helical" evidence="8">
    <location>
        <begin position="533"/>
        <end position="553"/>
    </location>
</feature>
<dbReference type="Gene3D" id="1.20.1640.10">
    <property type="entry name" value="Multidrug efflux transporter AcrB transmembrane domain"/>
    <property type="match status" value="2"/>
</dbReference>
<feature type="transmembrane region" description="Helical" evidence="8">
    <location>
        <begin position="921"/>
        <end position="945"/>
    </location>
</feature>